<keyword evidence="2" id="KW-1185">Reference proteome</keyword>
<accession>A0A9W6MGR5</accession>
<evidence type="ECO:0000313" key="2">
    <source>
        <dbReference type="Proteomes" id="UP001143474"/>
    </source>
</evidence>
<sequence>MRANTPPTGMVRPDAPVEPLDLVLVRHSLQFPTSRWPAVRTRLGLGRLHTATLPEDVFPGREEIDHERAGTRKYRDRLRFDLAARTLFVVGSAEAFRNTGASMIRPLAAASGSE</sequence>
<protein>
    <submittedName>
        <fullName evidence="1">Uncharacterized protein</fullName>
    </submittedName>
</protein>
<organism evidence="1 2">
    <name type="scientific">Streptosporangium carneum</name>
    <dbReference type="NCBI Taxonomy" id="47481"/>
    <lineage>
        <taxon>Bacteria</taxon>
        <taxon>Bacillati</taxon>
        <taxon>Actinomycetota</taxon>
        <taxon>Actinomycetes</taxon>
        <taxon>Streptosporangiales</taxon>
        <taxon>Streptosporangiaceae</taxon>
        <taxon>Streptosporangium</taxon>
    </lineage>
</organism>
<gene>
    <name evidence="1" type="ORF">GCM10017600_68460</name>
</gene>
<evidence type="ECO:0000313" key="1">
    <source>
        <dbReference type="EMBL" id="GLK13435.1"/>
    </source>
</evidence>
<proteinExistence type="predicted"/>
<name>A0A9W6MGR5_9ACTN</name>
<dbReference type="RefSeq" id="WP_271221718.1">
    <property type="nucleotide sequence ID" value="NZ_BAAAVD010000029.1"/>
</dbReference>
<dbReference type="Proteomes" id="UP001143474">
    <property type="component" value="Unassembled WGS sequence"/>
</dbReference>
<reference evidence="1" key="2">
    <citation type="submission" date="2023-01" db="EMBL/GenBank/DDBJ databases">
        <authorList>
            <person name="Sun Q."/>
            <person name="Evtushenko L."/>
        </authorList>
    </citation>
    <scope>NUCLEOTIDE SEQUENCE</scope>
    <source>
        <strain evidence="1">VKM Ac-2007</strain>
    </source>
</reference>
<dbReference type="EMBL" id="BSEV01000022">
    <property type="protein sequence ID" value="GLK13435.1"/>
    <property type="molecule type" value="Genomic_DNA"/>
</dbReference>
<dbReference type="AlphaFoldDB" id="A0A9W6MGR5"/>
<reference evidence="1" key="1">
    <citation type="journal article" date="2014" name="Int. J. Syst. Evol. Microbiol.">
        <title>Complete genome sequence of Corynebacterium casei LMG S-19264T (=DSM 44701T), isolated from a smear-ripened cheese.</title>
        <authorList>
            <consortium name="US DOE Joint Genome Institute (JGI-PGF)"/>
            <person name="Walter F."/>
            <person name="Albersmeier A."/>
            <person name="Kalinowski J."/>
            <person name="Ruckert C."/>
        </authorList>
    </citation>
    <scope>NUCLEOTIDE SEQUENCE</scope>
    <source>
        <strain evidence="1">VKM Ac-2007</strain>
    </source>
</reference>
<comment type="caution">
    <text evidence="1">The sequence shown here is derived from an EMBL/GenBank/DDBJ whole genome shotgun (WGS) entry which is preliminary data.</text>
</comment>